<sequence length="115" mass="13684">MNIKDIQEWEKDFSRRKGISNDYDKSLNIATLKLGEETGEVFKAILEKEWEDVLIECCDVLVFVCKIANIMEKFHNTKTFEQVISEKLNYCESRTYNTETNKMDKPEEKRKKQLH</sequence>
<organism evidence="2 3">
    <name type="scientific">Candidatus Dojkabacteria bacterium</name>
    <dbReference type="NCBI Taxonomy" id="2099670"/>
    <lineage>
        <taxon>Bacteria</taxon>
        <taxon>Candidatus Dojkabacteria</taxon>
    </lineage>
</organism>
<dbReference type="EMBL" id="JAAZIL010000053">
    <property type="protein sequence ID" value="NLZ24530.1"/>
    <property type="molecule type" value="Genomic_DNA"/>
</dbReference>
<dbReference type="AlphaFoldDB" id="A0A847VDH1"/>
<dbReference type="InterPro" id="IPR004518">
    <property type="entry name" value="MazG-like_dom"/>
</dbReference>
<proteinExistence type="predicted"/>
<evidence type="ECO:0000259" key="1">
    <source>
        <dbReference type="Pfam" id="PF03819"/>
    </source>
</evidence>
<comment type="caution">
    <text evidence="2">The sequence shown here is derived from an EMBL/GenBank/DDBJ whole genome shotgun (WGS) entry which is preliminary data.</text>
</comment>
<feature type="domain" description="NTP pyrophosphohydrolase MazG-like" evidence="1">
    <location>
        <begin position="33"/>
        <end position="90"/>
    </location>
</feature>
<reference evidence="2 3" key="1">
    <citation type="journal article" date="2020" name="Biotechnol. Biofuels">
        <title>New insights from the biogas microbiome by comprehensive genome-resolved metagenomics of nearly 1600 species originating from multiple anaerobic digesters.</title>
        <authorList>
            <person name="Campanaro S."/>
            <person name="Treu L."/>
            <person name="Rodriguez-R L.M."/>
            <person name="Kovalovszki A."/>
            <person name="Ziels R.M."/>
            <person name="Maus I."/>
            <person name="Zhu X."/>
            <person name="Kougias P.G."/>
            <person name="Basile A."/>
            <person name="Luo G."/>
            <person name="Schluter A."/>
            <person name="Konstantinidis K.T."/>
            <person name="Angelidaki I."/>
        </authorList>
    </citation>
    <scope>NUCLEOTIDE SEQUENCE [LARGE SCALE GENOMIC DNA]</scope>
    <source>
        <strain evidence="2">AS19jrsBPTG_9</strain>
    </source>
</reference>
<dbReference type="Gene3D" id="1.10.287.1080">
    <property type="entry name" value="MazG-like"/>
    <property type="match status" value="1"/>
</dbReference>
<protein>
    <recommendedName>
        <fullName evidence="1">NTP pyrophosphohydrolase MazG-like domain-containing protein</fullName>
    </recommendedName>
</protein>
<evidence type="ECO:0000313" key="2">
    <source>
        <dbReference type="EMBL" id="NLZ24530.1"/>
    </source>
</evidence>
<dbReference type="SUPFAM" id="SSF101386">
    <property type="entry name" value="all-alpha NTP pyrophosphatases"/>
    <property type="match status" value="1"/>
</dbReference>
<accession>A0A847VDH1</accession>
<dbReference type="Pfam" id="PF03819">
    <property type="entry name" value="MazG"/>
    <property type="match status" value="1"/>
</dbReference>
<name>A0A847VDH1_9BACT</name>
<gene>
    <name evidence="2" type="ORF">GX888_02170</name>
</gene>
<evidence type="ECO:0000313" key="3">
    <source>
        <dbReference type="Proteomes" id="UP000564033"/>
    </source>
</evidence>
<dbReference type="Proteomes" id="UP000564033">
    <property type="component" value="Unassembled WGS sequence"/>
</dbReference>